<dbReference type="Gene3D" id="3.20.20.70">
    <property type="entry name" value="Aldolase class I"/>
    <property type="match status" value="1"/>
</dbReference>
<evidence type="ECO:0000256" key="3">
    <source>
        <dbReference type="ARBA" id="ARBA00023004"/>
    </source>
</evidence>
<gene>
    <name evidence="5" type="ORF">G3I71_30910</name>
</gene>
<sequence>MHLLEIGAIRNKPAAGLYLALTRRCPLSCAHCSTDSSSTSEQHPETPFRRLVESFDRETRPDLLLMSGGEALLRAALVADLARTARSVGSRSYVLSGMWFARENRRLPAPVSAAIREVDHFAASLDEFHEREVGRADVFRAMHRIRQLVPQVSFQLTGRGDDDPYLQGLIDDVRREFDDQVPILVGTLSPIGRGRQLGGLTATPTSGVPVAPVDPCDRITWPLVTYDGTVYACCNQDLVERRMPEHLILGHASRQSWAELREEFLRRELFRALRVLGPSFVASRFSDGPCDKGMCGNCVALSGDAEAERGVTEYLRTDSGRQVEAAARRMVEQVDGTAFSDRRSGRYGGLVSLGWEAGREQPSYAR</sequence>
<evidence type="ECO:0000256" key="2">
    <source>
        <dbReference type="ARBA" id="ARBA00022723"/>
    </source>
</evidence>
<comment type="caution">
    <text evidence="5">The sequence shown here is derived from an EMBL/GenBank/DDBJ whole genome shotgun (WGS) entry which is preliminary data.</text>
</comment>
<name>A0A6B3C0R7_9ACTN</name>
<keyword evidence="4" id="KW-0411">Iron-sulfur</keyword>
<dbReference type="GO" id="GO:0051536">
    <property type="term" value="F:iron-sulfur cluster binding"/>
    <property type="evidence" value="ECO:0007669"/>
    <property type="project" value="UniProtKB-KW"/>
</dbReference>
<dbReference type="SFLD" id="SFLDS00029">
    <property type="entry name" value="Radical_SAM"/>
    <property type="match status" value="1"/>
</dbReference>
<dbReference type="PANTHER" id="PTHR11228">
    <property type="entry name" value="RADICAL SAM DOMAIN PROTEIN"/>
    <property type="match status" value="1"/>
</dbReference>
<evidence type="ECO:0000256" key="1">
    <source>
        <dbReference type="ARBA" id="ARBA00022691"/>
    </source>
</evidence>
<dbReference type="InterPro" id="IPR007197">
    <property type="entry name" value="rSAM"/>
</dbReference>
<dbReference type="InterPro" id="IPR013785">
    <property type="entry name" value="Aldolase_TIM"/>
</dbReference>
<dbReference type="GO" id="GO:0003824">
    <property type="term" value="F:catalytic activity"/>
    <property type="evidence" value="ECO:0007669"/>
    <property type="project" value="InterPro"/>
</dbReference>
<dbReference type="SUPFAM" id="SSF102114">
    <property type="entry name" value="Radical SAM enzymes"/>
    <property type="match status" value="1"/>
</dbReference>
<dbReference type="CDD" id="cd01335">
    <property type="entry name" value="Radical_SAM"/>
    <property type="match status" value="1"/>
</dbReference>
<keyword evidence="3" id="KW-0408">Iron</keyword>
<organism evidence="5">
    <name type="scientific">Streptomyces sp. SID12501</name>
    <dbReference type="NCBI Taxonomy" id="2706042"/>
    <lineage>
        <taxon>Bacteria</taxon>
        <taxon>Bacillati</taxon>
        <taxon>Actinomycetota</taxon>
        <taxon>Actinomycetes</taxon>
        <taxon>Kitasatosporales</taxon>
        <taxon>Streptomycetaceae</taxon>
        <taxon>Streptomyces</taxon>
    </lineage>
</organism>
<dbReference type="CDD" id="cd21109">
    <property type="entry name" value="SPASM"/>
    <property type="match status" value="1"/>
</dbReference>
<protein>
    <submittedName>
        <fullName evidence="5">Radical SAM protein</fullName>
    </submittedName>
</protein>
<keyword evidence="2" id="KW-0479">Metal-binding</keyword>
<dbReference type="InterPro" id="IPR050377">
    <property type="entry name" value="Radical_SAM_PqqE_MftC-like"/>
</dbReference>
<accession>A0A6B3C0R7</accession>
<evidence type="ECO:0000256" key="4">
    <source>
        <dbReference type="ARBA" id="ARBA00023014"/>
    </source>
</evidence>
<dbReference type="PANTHER" id="PTHR11228:SF7">
    <property type="entry name" value="PQQA PEPTIDE CYCLASE"/>
    <property type="match status" value="1"/>
</dbReference>
<reference evidence="5" key="1">
    <citation type="submission" date="2020-01" db="EMBL/GenBank/DDBJ databases">
        <title>Insect and environment-associated Actinomycetes.</title>
        <authorList>
            <person name="Currrie C."/>
            <person name="Chevrette M."/>
            <person name="Carlson C."/>
            <person name="Stubbendieck R."/>
            <person name="Wendt-Pienkowski E."/>
        </authorList>
    </citation>
    <scope>NUCLEOTIDE SEQUENCE</scope>
    <source>
        <strain evidence="5">SID12501</strain>
    </source>
</reference>
<evidence type="ECO:0000313" key="5">
    <source>
        <dbReference type="EMBL" id="NEC90114.1"/>
    </source>
</evidence>
<dbReference type="AlphaFoldDB" id="A0A6B3C0R7"/>
<dbReference type="RefSeq" id="WP_164319711.1">
    <property type="nucleotide sequence ID" value="NZ_JAAGLU010000029.1"/>
</dbReference>
<dbReference type="InterPro" id="IPR058240">
    <property type="entry name" value="rSAM_sf"/>
</dbReference>
<keyword evidence="1" id="KW-0949">S-adenosyl-L-methionine</keyword>
<proteinExistence type="predicted"/>
<dbReference type="EMBL" id="JAAGLU010000029">
    <property type="protein sequence ID" value="NEC90114.1"/>
    <property type="molecule type" value="Genomic_DNA"/>
</dbReference>
<dbReference type="GO" id="GO:0046872">
    <property type="term" value="F:metal ion binding"/>
    <property type="evidence" value="ECO:0007669"/>
    <property type="project" value="UniProtKB-KW"/>
</dbReference>